<feature type="region of interest" description="Disordered" evidence="1">
    <location>
        <begin position="388"/>
        <end position="410"/>
    </location>
</feature>
<organism evidence="2 3">
    <name type="scientific">Thermomonospora cellulosilytica</name>
    <dbReference type="NCBI Taxonomy" id="1411118"/>
    <lineage>
        <taxon>Bacteria</taxon>
        <taxon>Bacillati</taxon>
        <taxon>Actinomycetota</taxon>
        <taxon>Actinomycetes</taxon>
        <taxon>Streptosporangiales</taxon>
        <taxon>Thermomonosporaceae</taxon>
        <taxon>Thermomonospora</taxon>
    </lineage>
</organism>
<dbReference type="SUPFAM" id="SSF53756">
    <property type="entry name" value="UDP-Glycosyltransferase/glycogen phosphorylase"/>
    <property type="match status" value="1"/>
</dbReference>
<evidence type="ECO:0000313" key="2">
    <source>
        <dbReference type="EMBL" id="MBA9002533.1"/>
    </source>
</evidence>
<sequence length="410" mass="43509">MSCDGWAPGPFGLDAAKGSTIAAERTVLVVVHHLTAATRLADVVPLVGRDRRIQTVFTASAASVLSAGIGEHLRACGGVVIPFRQATQIRFDLAVAAGDGDLARVHAPVLHLQHGMGPGVRSHRWAGAGPAAPRPMPGLRRETLLGGGRIIPAVIGLPHRGDLNRLAEICPEALPAARVVGDPAFDRLTASLPLRERYRRALGVTGGRRLVVVSSTWGPRGLVGRYPGLLSRLAAELPADRYAVVAALHPVIWAWHGPQQILAWFDDCRRRGVGLLPPQEGWRAALAAADLVVGDHGSVTHYAAGVGIPVMLGAFPDDDVVPGTAADRLRLTAPRLMPDRPLREQIDAFLAAGTAGADAVLRDRLTSEPGRSAVLLRRVMYELLRLPEPVEPPSVDPAPLPVPIDQEGVR</sequence>
<dbReference type="Proteomes" id="UP000539313">
    <property type="component" value="Unassembled WGS sequence"/>
</dbReference>
<accession>A0A7W3R6T3</accession>
<evidence type="ECO:0000313" key="3">
    <source>
        <dbReference type="Proteomes" id="UP000539313"/>
    </source>
</evidence>
<dbReference type="RefSeq" id="WP_182704532.1">
    <property type="nucleotide sequence ID" value="NZ_JACJII010000001.1"/>
</dbReference>
<reference evidence="2 3" key="1">
    <citation type="submission" date="2020-08" db="EMBL/GenBank/DDBJ databases">
        <title>Sequencing the genomes of 1000 actinobacteria strains.</title>
        <authorList>
            <person name="Klenk H.-P."/>
        </authorList>
    </citation>
    <scope>NUCLEOTIDE SEQUENCE [LARGE SCALE GENOMIC DNA]</scope>
    <source>
        <strain evidence="2 3">DSM 45823</strain>
    </source>
</reference>
<evidence type="ECO:0000256" key="1">
    <source>
        <dbReference type="SAM" id="MobiDB-lite"/>
    </source>
</evidence>
<feature type="compositionally biased region" description="Pro residues" evidence="1">
    <location>
        <begin position="389"/>
        <end position="402"/>
    </location>
</feature>
<dbReference type="EMBL" id="JACJII010000001">
    <property type="protein sequence ID" value="MBA9002533.1"/>
    <property type="molecule type" value="Genomic_DNA"/>
</dbReference>
<proteinExistence type="predicted"/>
<gene>
    <name evidence="2" type="ORF">HNR21_001415</name>
</gene>
<protein>
    <submittedName>
        <fullName evidence="2">Uncharacterized protein</fullName>
    </submittedName>
</protein>
<keyword evidence="3" id="KW-1185">Reference proteome</keyword>
<dbReference type="AlphaFoldDB" id="A0A7W3R6T3"/>
<comment type="caution">
    <text evidence="2">The sequence shown here is derived from an EMBL/GenBank/DDBJ whole genome shotgun (WGS) entry which is preliminary data.</text>
</comment>
<name>A0A7W3R6T3_9ACTN</name>